<keyword evidence="2" id="KW-1185">Reference proteome</keyword>
<gene>
    <name evidence="1" type="ORF">BHE16_05735</name>
</gene>
<dbReference type="SFLD" id="SFLDG01212">
    <property type="entry name" value="Phytoene_synthase_like"/>
    <property type="match status" value="1"/>
</dbReference>
<dbReference type="Gene3D" id="1.10.600.10">
    <property type="entry name" value="Farnesyl Diphosphate Synthase"/>
    <property type="match status" value="1"/>
</dbReference>
<sequence>MKDLDTVKKSGSGNEALRRYTQASERAASQIIAAYSTSFGIATRLLGPRHRQHVRNVYALVRVADELVDGVTAEAAFSLAEQQSALGALEAETKEAIAVGYSSNPVVHAFACTARESGITSELITPFFDSMRADLNEIPISEGLPSEASPKLRVFDASEHARYVFGSAEVVGLMCLRIFLRHEAVRPESLEMLEHGARQLGAAFQNVNFLRDLKDDAARLGRSYLGADIHLTEAQKNEWITVIRAQLQDARSALPLLPQDARTAVACALRLFSTLTDKLAATPAQELMRRRVRVPAPLKAWLVLQSTLDTRWGSAA</sequence>
<organism evidence="1 2">
    <name type="scientific">Neomicrococcus aestuarii</name>
    <dbReference type="NCBI Taxonomy" id="556325"/>
    <lineage>
        <taxon>Bacteria</taxon>
        <taxon>Bacillati</taxon>
        <taxon>Actinomycetota</taxon>
        <taxon>Actinomycetes</taxon>
        <taxon>Micrococcales</taxon>
        <taxon>Micrococcaceae</taxon>
        <taxon>Neomicrococcus</taxon>
    </lineage>
</organism>
<dbReference type="SUPFAM" id="SSF48576">
    <property type="entry name" value="Terpenoid synthases"/>
    <property type="match status" value="1"/>
</dbReference>
<dbReference type="Proteomes" id="UP000183530">
    <property type="component" value="Chromosome"/>
</dbReference>
<dbReference type="InterPro" id="IPR008949">
    <property type="entry name" value="Isoprenoid_synthase_dom_sf"/>
</dbReference>
<dbReference type="GO" id="GO:0016114">
    <property type="term" value="P:terpenoid biosynthetic process"/>
    <property type="evidence" value="ECO:0007669"/>
    <property type="project" value="UniProtKB-ARBA"/>
</dbReference>
<dbReference type="RefSeq" id="WP_071894081.1">
    <property type="nucleotide sequence ID" value="NZ_CP018135.1"/>
</dbReference>
<evidence type="ECO:0000313" key="1">
    <source>
        <dbReference type="EMBL" id="APF40600.1"/>
    </source>
</evidence>
<dbReference type="InterPro" id="IPR044843">
    <property type="entry name" value="Trans_IPPS_bact-type"/>
</dbReference>
<dbReference type="KEGG" id="nae:BHE16_05735"/>
<dbReference type="PANTHER" id="PTHR31480">
    <property type="entry name" value="BIFUNCTIONAL LYCOPENE CYCLASE/PHYTOENE SYNTHASE"/>
    <property type="match status" value="1"/>
</dbReference>
<dbReference type="SFLD" id="SFLDG01018">
    <property type="entry name" value="Squalene/Phytoene_Synthase_Lik"/>
    <property type="match status" value="1"/>
</dbReference>
<dbReference type="GO" id="GO:0004311">
    <property type="term" value="F:geranylgeranyl diphosphate synthase activity"/>
    <property type="evidence" value="ECO:0007669"/>
    <property type="project" value="InterPro"/>
</dbReference>
<dbReference type="Pfam" id="PF00494">
    <property type="entry name" value="SQS_PSY"/>
    <property type="match status" value="1"/>
</dbReference>
<proteinExistence type="predicted"/>
<protein>
    <submittedName>
        <fullName evidence="1">Phytoene synthase</fullName>
    </submittedName>
</protein>
<accession>A0A1L2ZN34</accession>
<dbReference type="GO" id="GO:0051996">
    <property type="term" value="F:squalene synthase [NAD(P)H] activity"/>
    <property type="evidence" value="ECO:0007669"/>
    <property type="project" value="InterPro"/>
</dbReference>
<dbReference type="STRING" id="556325.BHE16_05735"/>
<dbReference type="CDD" id="cd00683">
    <property type="entry name" value="Trans_IPPS_HH"/>
    <property type="match status" value="1"/>
</dbReference>
<dbReference type="EMBL" id="CP018135">
    <property type="protein sequence ID" value="APF40600.1"/>
    <property type="molecule type" value="Genomic_DNA"/>
</dbReference>
<dbReference type="InterPro" id="IPR033904">
    <property type="entry name" value="Trans_IPPS_HH"/>
</dbReference>
<evidence type="ECO:0000313" key="2">
    <source>
        <dbReference type="Proteomes" id="UP000183530"/>
    </source>
</evidence>
<dbReference type="SFLD" id="SFLDS00005">
    <property type="entry name" value="Isoprenoid_Synthase_Type_I"/>
    <property type="match status" value="1"/>
</dbReference>
<name>A0A1L2ZN34_9MICC</name>
<reference evidence="1 2" key="1">
    <citation type="submission" date="2016-11" db="EMBL/GenBank/DDBJ databases">
        <title>Genome sequencing of Zhihengliuella aestuarii B18 antagonistic to Plasmodiophora brassicae.</title>
        <authorList>
            <person name="Luo Y."/>
        </authorList>
    </citation>
    <scope>NUCLEOTIDE SEQUENCE [LARGE SCALE GENOMIC DNA]</scope>
    <source>
        <strain evidence="1 2">B18</strain>
    </source>
</reference>
<dbReference type="InterPro" id="IPR002060">
    <property type="entry name" value="Squ/phyt_synthse"/>
</dbReference>
<dbReference type="AlphaFoldDB" id="A0A1L2ZN34"/>